<dbReference type="PANTHER" id="PTHR23101:SF25">
    <property type="entry name" value="GTPASE-ACTIVATING PROTEIN AND VPS9 DOMAIN-CONTAINING PROTEIN 1"/>
    <property type="match status" value="1"/>
</dbReference>
<dbReference type="Proteomes" id="UP000654075">
    <property type="component" value="Unassembled WGS sequence"/>
</dbReference>
<dbReference type="InterPro" id="IPR003123">
    <property type="entry name" value="VPS9"/>
</dbReference>
<dbReference type="PANTHER" id="PTHR23101">
    <property type="entry name" value="RAB GDP/GTP EXCHANGE FACTOR"/>
    <property type="match status" value="1"/>
</dbReference>
<sequence>AVMADDGVAAAEATLRDKLTLLEANANDGVAVVLTDDQQGASEGLEQQPAAEVTLGVPSEPASASQTPSTPSSPPKNDYLVFKEMLKHPSALPVTAKLQDFVRRFPSGLSREQAASHVHKFLTVTQDWMLSEVVVFAEDTDEEARLNAAEGLEKFLLSRLHGRIFAADPADRDEDALLQRRIDSLSWITFTHLGIPPVDTSLLALAVDELQKIDNFKVPRDKLVCVLNSCLVINDVLKRALVESGSAGRPLSADDFLPMLIIAVVLANPPRLQSNVEFVAAFRHPSRLVAEDAYFLTALQSAVAFVKEASPKVLDVSEEDYERLCAEALAEKGYSPDGQPPPVEAATTAAAKAAELSSATRQALLERVAALPMRFEGVSVRHLKIGDMASLLEEYREMAKLLRDVSQGTFQE</sequence>
<dbReference type="InterPro" id="IPR045046">
    <property type="entry name" value="Vps9-like"/>
</dbReference>
<protein>
    <recommendedName>
        <fullName evidence="2">VPS9 domain-containing protein</fullName>
    </recommendedName>
</protein>
<dbReference type="PROSITE" id="PS51205">
    <property type="entry name" value="VPS9"/>
    <property type="match status" value="1"/>
</dbReference>
<evidence type="ECO:0000256" key="1">
    <source>
        <dbReference type="SAM" id="MobiDB-lite"/>
    </source>
</evidence>
<name>A0A813DIX0_POLGL</name>
<dbReference type="GO" id="GO:0030139">
    <property type="term" value="C:endocytic vesicle"/>
    <property type="evidence" value="ECO:0007669"/>
    <property type="project" value="TreeGrafter"/>
</dbReference>
<keyword evidence="4" id="KW-1185">Reference proteome</keyword>
<dbReference type="Gene3D" id="1.20.1050.80">
    <property type="entry name" value="VPS9 domain"/>
    <property type="match status" value="1"/>
</dbReference>
<dbReference type="OrthoDB" id="300289at2759"/>
<dbReference type="Pfam" id="PF02204">
    <property type="entry name" value="VPS9"/>
    <property type="match status" value="1"/>
</dbReference>
<dbReference type="GO" id="GO:0016192">
    <property type="term" value="P:vesicle-mediated transport"/>
    <property type="evidence" value="ECO:0007669"/>
    <property type="project" value="InterPro"/>
</dbReference>
<dbReference type="GO" id="GO:0005829">
    <property type="term" value="C:cytosol"/>
    <property type="evidence" value="ECO:0007669"/>
    <property type="project" value="TreeGrafter"/>
</dbReference>
<proteinExistence type="predicted"/>
<dbReference type="SMART" id="SM00167">
    <property type="entry name" value="VPS9"/>
    <property type="match status" value="1"/>
</dbReference>
<dbReference type="SUPFAM" id="SSF109993">
    <property type="entry name" value="VPS9 domain"/>
    <property type="match status" value="1"/>
</dbReference>
<dbReference type="InterPro" id="IPR037191">
    <property type="entry name" value="VPS9_dom_sf"/>
</dbReference>
<accession>A0A813DIX0</accession>
<dbReference type="Gene3D" id="1.10.246.120">
    <property type="match status" value="1"/>
</dbReference>
<dbReference type="AlphaFoldDB" id="A0A813DIX0"/>
<gene>
    <name evidence="3" type="ORF">PGLA1383_LOCUS4375</name>
</gene>
<evidence type="ECO:0000313" key="4">
    <source>
        <dbReference type="Proteomes" id="UP000654075"/>
    </source>
</evidence>
<dbReference type="EMBL" id="CAJNNV010001646">
    <property type="protein sequence ID" value="CAE8585464.1"/>
    <property type="molecule type" value="Genomic_DNA"/>
</dbReference>
<dbReference type="GO" id="GO:0005085">
    <property type="term" value="F:guanyl-nucleotide exchange factor activity"/>
    <property type="evidence" value="ECO:0007669"/>
    <property type="project" value="InterPro"/>
</dbReference>
<feature type="non-terminal residue" evidence="3">
    <location>
        <position position="412"/>
    </location>
</feature>
<evidence type="ECO:0000259" key="2">
    <source>
        <dbReference type="PROSITE" id="PS51205"/>
    </source>
</evidence>
<feature type="region of interest" description="Disordered" evidence="1">
    <location>
        <begin position="56"/>
        <end position="77"/>
    </location>
</feature>
<organism evidence="3 4">
    <name type="scientific">Polarella glacialis</name>
    <name type="common">Dinoflagellate</name>
    <dbReference type="NCBI Taxonomy" id="89957"/>
    <lineage>
        <taxon>Eukaryota</taxon>
        <taxon>Sar</taxon>
        <taxon>Alveolata</taxon>
        <taxon>Dinophyceae</taxon>
        <taxon>Suessiales</taxon>
        <taxon>Suessiaceae</taxon>
        <taxon>Polarella</taxon>
    </lineage>
</organism>
<comment type="caution">
    <text evidence="3">The sequence shown here is derived from an EMBL/GenBank/DDBJ whole genome shotgun (WGS) entry which is preliminary data.</text>
</comment>
<dbReference type="GO" id="GO:0031267">
    <property type="term" value="F:small GTPase binding"/>
    <property type="evidence" value="ECO:0007669"/>
    <property type="project" value="TreeGrafter"/>
</dbReference>
<evidence type="ECO:0000313" key="3">
    <source>
        <dbReference type="EMBL" id="CAE8585464.1"/>
    </source>
</evidence>
<reference evidence="3" key="1">
    <citation type="submission" date="2021-02" db="EMBL/GenBank/DDBJ databases">
        <authorList>
            <person name="Dougan E. K."/>
            <person name="Rhodes N."/>
            <person name="Thang M."/>
            <person name="Chan C."/>
        </authorList>
    </citation>
    <scope>NUCLEOTIDE SEQUENCE</scope>
</reference>
<dbReference type="OMA" id="VFNMDAH"/>
<feature type="compositionally biased region" description="Low complexity" evidence="1">
    <location>
        <begin position="58"/>
        <end position="70"/>
    </location>
</feature>
<feature type="domain" description="VPS9" evidence="2">
    <location>
        <begin position="172"/>
        <end position="315"/>
    </location>
</feature>